<evidence type="ECO:0000313" key="2">
    <source>
        <dbReference type="Proteomes" id="UP000198802"/>
    </source>
</evidence>
<sequence>MWICRGFAADVVDGIPIFLPTPYIRLRTFTYTDDGHLHESPDMSPRA</sequence>
<name>A0A0S4QZD4_9ACTN</name>
<organism evidence="1 2">
    <name type="scientific">Parafrankia irregularis</name>
    <dbReference type="NCBI Taxonomy" id="795642"/>
    <lineage>
        <taxon>Bacteria</taxon>
        <taxon>Bacillati</taxon>
        <taxon>Actinomycetota</taxon>
        <taxon>Actinomycetes</taxon>
        <taxon>Frankiales</taxon>
        <taxon>Frankiaceae</taxon>
        <taxon>Parafrankia</taxon>
    </lineage>
</organism>
<proteinExistence type="predicted"/>
<accession>A0A0S4QZD4</accession>
<keyword evidence="2" id="KW-1185">Reference proteome</keyword>
<dbReference type="AlphaFoldDB" id="A0A0S4QZD4"/>
<evidence type="ECO:0000313" key="1">
    <source>
        <dbReference type="EMBL" id="CUU61009.1"/>
    </source>
</evidence>
<dbReference type="Proteomes" id="UP000198802">
    <property type="component" value="Unassembled WGS sequence"/>
</dbReference>
<reference evidence="2" key="1">
    <citation type="submission" date="2015-11" db="EMBL/GenBank/DDBJ databases">
        <authorList>
            <person name="Varghese N."/>
        </authorList>
    </citation>
    <scope>NUCLEOTIDE SEQUENCE [LARGE SCALE GENOMIC DNA]</scope>
    <source>
        <strain evidence="2">DSM 45899</strain>
    </source>
</reference>
<dbReference type="EMBL" id="FAOZ01000052">
    <property type="protein sequence ID" value="CUU61009.1"/>
    <property type="molecule type" value="Genomic_DNA"/>
</dbReference>
<protein>
    <submittedName>
        <fullName evidence="1">Uncharacterized protein</fullName>
    </submittedName>
</protein>
<gene>
    <name evidence="1" type="ORF">Ga0074812_15234</name>
</gene>
<dbReference type="RefSeq" id="WP_226933239.1">
    <property type="nucleotide sequence ID" value="NZ_FAOZ01000052.1"/>
</dbReference>